<gene>
    <name evidence="3" type="ORF">A2Z67_03150</name>
</gene>
<keyword evidence="2" id="KW-0732">Signal</keyword>
<dbReference type="Proteomes" id="UP000176939">
    <property type="component" value="Unassembled WGS sequence"/>
</dbReference>
<reference evidence="3 4" key="1">
    <citation type="journal article" date="2016" name="Nat. Commun.">
        <title>Thousands of microbial genomes shed light on interconnected biogeochemical processes in an aquifer system.</title>
        <authorList>
            <person name="Anantharaman K."/>
            <person name="Brown C.T."/>
            <person name="Hug L.A."/>
            <person name="Sharon I."/>
            <person name="Castelle C.J."/>
            <person name="Probst A.J."/>
            <person name="Thomas B.C."/>
            <person name="Singh A."/>
            <person name="Wilkins M.J."/>
            <person name="Karaoz U."/>
            <person name="Brodie E.L."/>
            <person name="Williams K.H."/>
            <person name="Hubbard S.S."/>
            <person name="Banfield J.F."/>
        </authorList>
    </citation>
    <scope>NUCLEOTIDE SEQUENCE [LARGE SCALE GENOMIC DNA]</scope>
</reference>
<feature type="transmembrane region" description="Helical" evidence="1">
    <location>
        <begin position="162"/>
        <end position="183"/>
    </location>
</feature>
<keyword evidence="1" id="KW-0812">Transmembrane</keyword>
<feature type="chain" id="PRO_5009533708" evidence="2">
    <location>
        <begin position="25"/>
        <end position="195"/>
    </location>
</feature>
<evidence type="ECO:0000313" key="3">
    <source>
        <dbReference type="EMBL" id="OGM09769.1"/>
    </source>
</evidence>
<dbReference type="AlphaFoldDB" id="A0A1F7X4X9"/>
<evidence type="ECO:0000256" key="2">
    <source>
        <dbReference type="SAM" id="SignalP"/>
    </source>
</evidence>
<sequence>MKKILLFFSLIFLFFVMFPKTSFAQSCTCSHFLEDCIVDSGNNHCTGDSYARCTFQCDGGSNSCVCVTPTPSATPTGTVTATPIPTVPSTDQAEPLCAGDDFKIDTAFGCIPLGSQNEFFGFILTWGIGIAGGIAFLLMIYAGFIIMTSSGNPDRLKAGQELLTSAIMGVVLLIFSVFILRIIGVDILKIPGLGL</sequence>
<keyword evidence="1" id="KW-0472">Membrane</keyword>
<organism evidence="3 4">
    <name type="scientific">Candidatus Woesebacteria bacterium RBG_13_36_22</name>
    <dbReference type="NCBI Taxonomy" id="1802478"/>
    <lineage>
        <taxon>Bacteria</taxon>
        <taxon>Candidatus Woeseibacteriota</taxon>
    </lineage>
</organism>
<feature type="signal peptide" evidence="2">
    <location>
        <begin position="1"/>
        <end position="24"/>
    </location>
</feature>
<evidence type="ECO:0000313" key="4">
    <source>
        <dbReference type="Proteomes" id="UP000176939"/>
    </source>
</evidence>
<keyword evidence="1" id="KW-1133">Transmembrane helix</keyword>
<proteinExistence type="predicted"/>
<evidence type="ECO:0000256" key="1">
    <source>
        <dbReference type="SAM" id="Phobius"/>
    </source>
</evidence>
<name>A0A1F7X4X9_9BACT</name>
<protein>
    <submittedName>
        <fullName evidence="3">Uncharacterized protein</fullName>
    </submittedName>
</protein>
<dbReference type="EMBL" id="MGFQ01000019">
    <property type="protein sequence ID" value="OGM09769.1"/>
    <property type="molecule type" value="Genomic_DNA"/>
</dbReference>
<feature type="transmembrane region" description="Helical" evidence="1">
    <location>
        <begin position="119"/>
        <end position="141"/>
    </location>
</feature>
<comment type="caution">
    <text evidence="3">The sequence shown here is derived from an EMBL/GenBank/DDBJ whole genome shotgun (WGS) entry which is preliminary data.</text>
</comment>
<accession>A0A1F7X4X9</accession>